<sequence length="268" mass="28466">MGDPHVSTIASGPAGGSPAPRSGNPGAHDAPGTRNPRPLRRKVRDGRVGAPCALRGRGRDRLRLAAALVAAVLTGAGALPATAHQGHDHGGAPGHRASTPMPPPALPPDLAEVREALRKYEDPVAAVRDGYLSTLGCVEYPEGGMGVHFLNPALIGPTPDPFRPQILVYEPAGDGRLRLIAAEWFVPLATGVSGRPSAFGRPFDGPMEGHEPLMPRALHHYDLHVWLFKDNPDGLFHWTNPTVGCAGHPYALMEHPTATVPHHHGYHR</sequence>
<evidence type="ECO:0000256" key="1">
    <source>
        <dbReference type="SAM" id="MobiDB-lite"/>
    </source>
</evidence>
<protein>
    <submittedName>
        <fullName evidence="2">Uncharacterized protein</fullName>
    </submittedName>
</protein>
<gene>
    <name evidence="2" type="ORF">GCM10009416_31220</name>
</gene>
<feature type="region of interest" description="Disordered" evidence="1">
    <location>
        <begin position="81"/>
        <end position="101"/>
    </location>
</feature>
<feature type="compositionally biased region" description="Low complexity" evidence="1">
    <location>
        <begin position="10"/>
        <end position="27"/>
    </location>
</feature>
<evidence type="ECO:0000313" key="3">
    <source>
        <dbReference type="Proteomes" id="UP001501588"/>
    </source>
</evidence>
<dbReference type="EMBL" id="BAAAFZ010000048">
    <property type="protein sequence ID" value="GAA0590481.1"/>
    <property type="molecule type" value="Genomic_DNA"/>
</dbReference>
<dbReference type="Proteomes" id="UP001501588">
    <property type="component" value="Unassembled WGS sequence"/>
</dbReference>
<organism evidence="2 3">
    <name type="scientific">Craurococcus roseus</name>
    <dbReference type="NCBI Taxonomy" id="77585"/>
    <lineage>
        <taxon>Bacteria</taxon>
        <taxon>Pseudomonadati</taxon>
        <taxon>Pseudomonadota</taxon>
        <taxon>Alphaproteobacteria</taxon>
        <taxon>Acetobacterales</taxon>
        <taxon>Acetobacteraceae</taxon>
        <taxon>Craurococcus</taxon>
    </lineage>
</organism>
<proteinExistence type="predicted"/>
<evidence type="ECO:0000313" key="2">
    <source>
        <dbReference type="EMBL" id="GAA0590481.1"/>
    </source>
</evidence>
<comment type="caution">
    <text evidence="2">The sequence shown here is derived from an EMBL/GenBank/DDBJ whole genome shotgun (WGS) entry which is preliminary data.</text>
</comment>
<name>A0ABN1FGS2_9PROT</name>
<accession>A0ABN1FGS2</accession>
<reference evidence="2 3" key="1">
    <citation type="journal article" date="2019" name="Int. J. Syst. Evol. Microbiol.">
        <title>The Global Catalogue of Microorganisms (GCM) 10K type strain sequencing project: providing services to taxonomists for standard genome sequencing and annotation.</title>
        <authorList>
            <consortium name="The Broad Institute Genomics Platform"/>
            <consortium name="The Broad Institute Genome Sequencing Center for Infectious Disease"/>
            <person name="Wu L."/>
            <person name="Ma J."/>
        </authorList>
    </citation>
    <scope>NUCLEOTIDE SEQUENCE [LARGE SCALE GENOMIC DNA]</scope>
    <source>
        <strain evidence="2 3">JCM 9933</strain>
    </source>
</reference>
<keyword evidence="3" id="KW-1185">Reference proteome</keyword>
<feature type="region of interest" description="Disordered" evidence="1">
    <location>
        <begin position="1"/>
        <end position="52"/>
    </location>
</feature>